<dbReference type="AlphaFoldDB" id="A0A6A6Y9W4"/>
<dbReference type="RefSeq" id="XP_033572570.1">
    <property type="nucleotide sequence ID" value="XM_033712377.1"/>
</dbReference>
<dbReference type="Proteomes" id="UP000504636">
    <property type="component" value="Unplaced"/>
</dbReference>
<dbReference type="EMBL" id="MU003709">
    <property type="protein sequence ID" value="KAF2805606.1"/>
    <property type="molecule type" value="Genomic_DNA"/>
</dbReference>
<keyword evidence="2" id="KW-1185">Reference proteome</keyword>
<name>A0A6A6Y9W4_9PEZI</name>
<evidence type="ECO:0000313" key="3">
    <source>
        <dbReference type="RefSeq" id="XP_033572570.1"/>
    </source>
</evidence>
<proteinExistence type="predicted"/>
<reference evidence="3" key="2">
    <citation type="submission" date="2020-04" db="EMBL/GenBank/DDBJ databases">
        <authorList>
            <consortium name="NCBI Genome Project"/>
        </authorList>
    </citation>
    <scope>NUCLEOTIDE SEQUENCE</scope>
    <source>
        <strain evidence="3">CBS 304.34</strain>
    </source>
</reference>
<reference evidence="1 3" key="1">
    <citation type="journal article" date="2020" name="Stud. Mycol.">
        <title>101 Dothideomycetes genomes: a test case for predicting lifestyles and emergence of pathogens.</title>
        <authorList>
            <person name="Haridas S."/>
            <person name="Albert R."/>
            <person name="Binder M."/>
            <person name="Bloem J."/>
            <person name="Labutti K."/>
            <person name="Salamov A."/>
            <person name="Andreopoulos B."/>
            <person name="Baker S."/>
            <person name="Barry K."/>
            <person name="Bills G."/>
            <person name="Bluhm B."/>
            <person name="Cannon C."/>
            <person name="Castanera R."/>
            <person name="Culley D."/>
            <person name="Daum C."/>
            <person name="Ezra D."/>
            <person name="Gonzalez J."/>
            <person name="Henrissat B."/>
            <person name="Kuo A."/>
            <person name="Liang C."/>
            <person name="Lipzen A."/>
            <person name="Lutzoni F."/>
            <person name="Magnuson J."/>
            <person name="Mondo S."/>
            <person name="Nolan M."/>
            <person name="Ohm R."/>
            <person name="Pangilinan J."/>
            <person name="Park H.-J."/>
            <person name="Ramirez L."/>
            <person name="Alfaro M."/>
            <person name="Sun H."/>
            <person name="Tritt A."/>
            <person name="Yoshinaga Y."/>
            <person name="Zwiers L.-H."/>
            <person name="Turgeon B."/>
            <person name="Goodwin S."/>
            <person name="Spatafora J."/>
            <person name="Crous P."/>
            <person name="Grigoriev I."/>
        </authorList>
    </citation>
    <scope>NUCLEOTIDE SEQUENCE</scope>
    <source>
        <strain evidence="1 3">CBS 304.34</strain>
    </source>
</reference>
<dbReference type="GeneID" id="54453270"/>
<gene>
    <name evidence="1 3" type="ORF">BDZ99DRAFT_107892</name>
</gene>
<evidence type="ECO:0000313" key="2">
    <source>
        <dbReference type="Proteomes" id="UP000504636"/>
    </source>
</evidence>
<organism evidence="1">
    <name type="scientific">Mytilinidion resinicola</name>
    <dbReference type="NCBI Taxonomy" id="574789"/>
    <lineage>
        <taxon>Eukaryota</taxon>
        <taxon>Fungi</taxon>
        <taxon>Dikarya</taxon>
        <taxon>Ascomycota</taxon>
        <taxon>Pezizomycotina</taxon>
        <taxon>Dothideomycetes</taxon>
        <taxon>Pleosporomycetidae</taxon>
        <taxon>Mytilinidiales</taxon>
        <taxon>Mytilinidiaceae</taxon>
        <taxon>Mytilinidion</taxon>
    </lineage>
</organism>
<protein>
    <submittedName>
        <fullName evidence="1 3">Uncharacterized protein</fullName>
    </submittedName>
</protein>
<reference evidence="3" key="3">
    <citation type="submission" date="2025-04" db="UniProtKB">
        <authorList>
            <consortium name="RefSeq"/>
        </authorList>
    </citation>
    <scope>IDENTIFICATION</scope>
    <source>
        <strain evidence="3">CBS 304.34</strain>
    </source>
</reference>
<accession>A0A6A6Y9W4</accession>
<sequence>MAYSVVDLIDLPRVPNSYTTTRRALSAIHRRGRGFHPNAAWQQTVSPCKLA</sequence>
<evidence type="ECO:0000313" key="1">
    <source>
        <dbReference type="EMBL" id="KAF2805606.1"/>
    </source>
</evidence>